<keyword evidence="2" id="KW-1185">Reference proteome</keyword>
<protein>
    <submittedName>
        <fullName evidence="1">Uncharacterized protein</fullName>
    </submittedName>
</protein>
<proteinExistence type="predicted"/>
<reference evidence="1 2" key="1">
    <citation type="journal article" date="2021" name="Hortic Res">
        <title>High-quality reference genome and annotation aids understanding of berry development for evergreen blueberry (Vaccinium darrowii).</title>
        <authorList>
            <person name="Yu J."/>
            <person name="Hulse-Kemp A.M."/>
            <person name="Babiker E."/>
            <person name="Staton M."/>
        </authorList>
    </citation>
    <scope>NUCLEOTIDE SEQUENCE [LARGE SCALE GENOMIC DNA]</scope>
    <source>
        <strain evidence="2">cv. NJ 8807/NJ 8810</strain>
        <tissue evidence="1">Young leaf</tissue>
    </source>
</reference>
<organism evidence="1 2">
    <name type="scientific">Vaccinium darrowii</name>
    <dbReference type="NCBI Taxonomy" id="229202"/>
    <lineage>
        <taxon>Eukaryota</taxon>
        <taxon>Viridiplantae</taxon>
        <taxon>Streptophyta</taxon>
        <taxon>Embryophyta</taxon>
        <taxon>Tracheophyta</taxon>
        <taxon>Spermatophyta</taxon>
        <taxon>Magnoliopsida</taxon>
        <taxon>eudicotyledons</taxon>
        <taxon>Gunneridae</taxon>
        <taxon>Pentapetalae</taxon>
        <taxon>asterids</taxon>
        <taxon>Ericales</taxon>
        <taxon>Ericaceae</taxon>
        <taxon>Vaccinioideae</taxon>
        <taxon>Vaccinieae</taxon>
        <taxon>Vaccinium</taxon>
    </lineage>
</organism>
<comment type="caution">
    <text evidence="1">The sequence shown here is derived from an EMBL/GenBank/DDBJ whole genome shotgun (WGS) entry which is preliminary data.</text>
</comment>
<evidence type="ECO:0000313" key="2">
    <source>
        <dbReference type="Proteomes" id="UP000828048"/>
    </source>
</evidence>
<name>A0ACB7YVX4_9ERIC</name>
<evidence type="ECO:0000313" key="1">
    <source>
        <dbReference type="EMBL" id="KAH7857750.1"/>
    </source>
</evidence>
<dbReference type="EMBL" id="CM037153">
    <property type="protein sequence ID" value="KAH7857750.1"/>
    <property type="molecule type" value="Genomic_DNA"/>
</dbReference>
<gene>
    <name evidence="1" type="ORF">Vadar_016137</name>
</gene>
<accession>A0ACB7YVX4</accession>
<sequence>MVGKLSACGTMGLATTFCLTDPCLGAKETVQEFQSEGVNVKMFTRYDISMAKMATEECDFLQPKDQNEMLKGSTIPSSAKSEAVTSKATLYSKLLLQKLCQTIGKKENIAALVSTSATFSEVTSVGMNTTWGEMMSKISINSNEQTPLKFRLNKLTSSMGKVVVSVAFLVHVVSYFIVRYTKDKNGNPEYNDSKHNADDILNSVVGIIANAVTILVDAIPGGLPAAWTFTLAYSMKRMMRDHAMVGKLSACGTMGLATTLCLTVPCLGAKETVQEF</sequence>
<dbReference type="Proteomes" id="UP000828048">
    <property type="component" value="Chromosome 3"/>
</dbReference>